<dbReference type="AlphaFoldDB" id="A0A0F9A659"/>
<organism evidence="1">
    <name type="scientific">marine sediment metagenome</name>
    <dbReference type="NCBI Taxonomy" id="412755"/>
    <lineage>
        <taxon>unclassified sequences</taxon>
        <taxon>metagenomes</taxon>
        <taxon>ecological metagenomes</taxon>
    </lineage>
</organism>
<proteinExistence type="predicted"/>
<gene>
    <name evidence="1" type="ORF">LCGC14_2610920</name>
</gene>
<name>A0A0F9A659_9ZZZZ</name>
<reference evidence="1" key="1">
    <citation type="journal article" date="2015" name="Nature">
        <title>Complex archaea that bridge the gap between prokaryotes and eukaryotes.</title>
        <authorList>
            <person name="Spang A."/>
            <person name="Saw J.H."/>
            <person name="Jorgensen S.L."/>
            <person name="Zaremba-Niedzwiedzka K."/>
            <person name="Martijn J."/>
            <person name="Lind A.E."/>
            <person name="van Eijk R."/>
            <person name="Schleper C."/>
            <person name="Guy L."/>
            <person name="Ettema T.J."/>
        </authorList>
    </citation>
    <scope>NUCLEOTIDE SEQUENCE</scope>
</reference>
<sequence>MACEQAKKELAEAKDAWLDVEKRLLNEVSPYLGRVTMTLGDEAHRRLKDSAEEWGEAFWRFHKALLAFFEAQRAHR</sequence>
<protein>
    <recommendedName>
        <fullName evidence="2">TipAS antibiotic-recognition domain-containing protein</fullName>
    </recommendedName>
</protein>
<comment type="caution">
    <text evidence="1">The sequence shown here is derived from an EMBL/GenBank/DDBJ whole genome shotgun (WGS) entry which is preliminary data.</text>
</comment>
<evidence type="ECO:0000313" key="1">
    <source>
        <dbReference type="EMBL" id="KKL04955.1"/>
    </source>
</evidence>
<evidence type="ECO:0008006" key="2">
    <source>
        <dbReference type="Google" id="ProtNLM"/>
    </source>
</evidence>
<dbReference type="EMBL" id="LAZR01044318">
    <property type="protein sequence ID" value="KKL04955.1"/>
    <property type="molecule type" value="Genomic_DNA"/>
</dbReference>
<accession>A0A0F9A659</accession>